<evidence type="ECO:0000313" key="2">
    <source>
        <dbReference type="Proteomes" id="UP000218151"/>
    </source>
</evidence>
<proteinExistence type="predicted"/>
<evidence type="ECO:0000313" key="1">
    <source>
        <dbReference type="EMBL" id="PAX07580.1"/>
    </source>
</evidence>
<gene>
    <name evidence="1" type="ORF">CKY28_07950</name>
</gene>
<dbReference type="OrthoDB" id="7583078at2"/>
<reference evidence="2" key="1">
    <citation type="submission" date="2017-09" db="EMBL/GenBank/DDBJ databases">
        <authorList>
            <person name="Feng G."/>
            <person name="Zhu H."/>
        </authorList>
    </citation>
    <scope>NUCLEOTIDE SEQUENCE [LARGE SCALE GENOMIC DNA]</scope>
    <source>
        <strain evidence="2">1PNM-20</strain>
    </source>
</reference>
<dbReference type="RefSeq" id="WP_095997822.1">
    <property type="nucleotide sequence ID" value="NZ_NSLI01000003.1"/>
</dbReference>
<dbReference type="EMBL" id="NSLI01000003">
    <property type="protein sequence ID" value="PAX07580.1"/>
    <property type="molecule type" value="Genomic_DNA"/>
</dbReference>
<accession>A0A2A2SEG9</accession>
<protein>
    <submittedName>
        <fullName evidence="1">Uncharacterized protein</fullName>
    </submittedName>
</protein>
<dbReference type="AlphaFoldDB" id="A0A2A2SEG9"/>
<keyword evidence="2" id="KW-1185">Reference proteome</keyword>
<comment type="caution">
    <text evidence="1">The sequence shown here is derived from an EMBL/GenBank/DDBJ whole genome shotgun (WGS) entry which is preliminary data.</text>
</comment>
<name>A0A2A2SEG9_9SPHN</name>
<sequence length="102" mass="10635">MHAGLEGVRTELHGRIAAIGARTASRVELAQEIDAIRAIAHRAGMHPAVTVAHLLDDALSRGEHGPLVHGWLSVLNDAVASARHDAAACDTFAAACAVRFNG</sequence>
<organism evidence="1 2">
    <name type="scientific">Sphingomonas lenta</name>
    <dbReference type="NCBI Taxonomy" id="1141887"/>
    <lineage>
        <taxon>Bacteria</taxon>
        <taxon>Pseudomonadati</taxon>
        <taxon>Pseudomonadota</taxon>
        <taxon>Alphaproteobacteria</taxon>
        <taxon>Sphingomonadales</taxon>
        <taxon>Sphingomonadaceae</taxon>
        <taxon>Sphingomonas</taxon>
    </lineage>
</organism>
<dbReference type="Proteomes" id="UP000218151">
    <property type="component" value="Unassembled WGS sequence"/>
</dbReference>